<sequence>MNDDDRSESGALTAFLPFLGVLMGCVLGWFGATWAVRNAPDLLPIFAVPVKDRASIAPGPPIAYWLTWLVPPAIMYSVGALVLWRSRRGRAVVASFLIGFTLIYVGFASLWISLDTQGFSPS</sequence>
<keyword evidence="1" id="KW-0472">Membrane</keyword>
<keyword evidence="1" id="KW-0812">Transmembrane</keyword>
<keyword evidence="1" id="KW-1133">Transmembrane helix</keyword>
<comment type="caution">
    <text evidence="2">The sequence shown here is derived from an EMBL/GenBank/DDBJ whole genome shotgun (WGS) entry which is preliminary data.</text>
</comment>
<reference evidence="2 3" key="1">
    <citation type="submission" date="2016-03" db="EMBL/GenBank/DDBJ databases">
        <title>Genome sequence of Rhodococcus kyotonensis KB10.</title>
        <authorList>
            <person name="Jeong H."/>
            <person name="Hong C.E."/>
            <person name="Jo S.H."/>
            <person name="Park J.M."/>
        </authorList>
    </citation>
    <scope>NUCLEOTIDE SEQUENCE [LARGE SCALE GENOMIC DNA]</scope>
    <source>
        <strain evidence="2 3">KB10</strain>
    </source>
</reference>
<evidence type="ECO:0000256" key="1">
    <source>
        <dbReference type="SAM" id="Phobius"/>
    </source>
</evidence>
<dbReference type="PROSITE" id="PS51257">
    <property type="entry name" value="PROKAR_LIPOPROTEIN"/>
    <property type="match status" value="1"/>
</dbReference>
<dbReference type="Proteomes" id="UP000077519">
    <property type="component" value="Unassembled WGS sequence"/>
</dbReference>
<organism evidence="2 3">
    <name type="scientific">Rhodococcoides kyotonense</name>
    <dbReference type="NCBI Taxonomy" id="398843"/>
    <lineage>
        <taxon>Bacteria</taxon>
        <taxon>Bacillati</taxon>
        <taxon>Actinomycetota</taxon>
        <taxon>Actinomycetes</taxon>
        <taxon>Mycobacteriales</taxon>
        <taxon>Nocardiaceae</taxon>
        <taxon>Rhodococcoides</taxon>
    </lineage>
</organism>
<name>A0A177YA65_9NOCA</name>
<dbReference type="AlphaFoldDB" id="A0A177YA65"/>
<protein>
    <submittedName>
        <fullName evidence="2">Uncharacterized protein</fullName>
    </submittedName>
</protein>
<feature type="transmembrane region" description="Helical" evidence="1">
    <location>
        <begin position="62"/>
        <end position="84"/>
    </location>
</feature>
<dbReference type="EMBL" id="LVHI01000023">
    <property type="protein sequence ID" value="OAK52415.1"/>
    <property type="molecule type" value="Genomic_DNA"/>
</dbReference>
<gene>
    <name evidence="2" type="ORF">A3K89_06150</name>
</gene>
<keyword evidence="3" id="KW-1185">Reference proteome</keyword>
<feature type="transmembrane region" description="Helical" evidence="1">
    <location>
        <begin position="12"/>
        <end position="36"/>
    </location>
</feature>
<evidence type="ECO:0000313" key="2">
    <source>
        <dbReference type="EMBL" id="OAK52415.1"/>
    </source>
</evidence>
<feature type="transmembrane region" description="Helical" evidence="1">
    <location>
        <begin position="91"/>
        <end position="112"/>
    </location>
</feature>
<evidence type="ECO:0000313" key="3">
    <source>
        <dbReference type="Proteomes" id="UP000077519"/>
    </source>
</evidence>
<proteinExistence type="predicted"/>
<accession>A0A177YA65</accession>